<dbReference type="SUPFAM" id="SSF49265">
    <property type="entry name" value="Fibronectin type III"/>
    <property type="match status" value="1"/>
</dbReference>
<keyword evidence="2" id="KW-0119">Carbohydrate metabolism</keyword>
<dbReference type="Gene3D" id="2.130.10.10">
    <property type="entry name" value="YVTN repeat-like/Quinoprotein amine dehydrogenase"/>
    <property type="match status" value="1"/>
</dbReference>
<dbReference type="Pfam" id="PF00041">
    <property type="entry name" value="fn3"/>
    <property type="match status" value="1"/>
</dbReference>
<dbReference type="SUPFAM" id="SSF63825">
    <property type="entry name" value="YWTD domain"/>
    <property type="match status" value="1"/>
</dbReference>
<name>A0A2T0NBJ8_9ACTN</name>
<keyword evidence="2" id="KW-0624">Polysaccharide degradation</keyword>
<reference evidence="5 6" key="1">
    <citation type="submission" date="2018-03" db="EMBL/GenBank/DDBJ databases">
        <title>Genomic Encyclopedia of Type Strains, Phase III (KMG-III): the genomes of soil and plant-associated and newly described type strains.</title>
        <authorList>
            <person name="Whitman W."/>
        </authorList>
    </citation>
    <scope>NUCLEOTIDE SEQUENCE [LARGE SCALE GENOMIC DNA]</scope>
    <source>
        <strain evidence="5 6">CGMCC 4.7104</strain>
    </source>
</reference>
<keyword evidence="1" id="KW-0326">Glycosidase</keyword>
<evidence type="ECO:0000256" key="3">
    <source>
        <dbReference type="SAM" id="MobiDB-lite"/>
    </source>
</evidence>
<dbReference type="InterPro" id="IPR003961">
    <property type="entry name" value="FN3_dom"/>
</dbReference>
<dbReference type="GO" id="GO:0003677">
    <property type="term" value="F:DNA binding"/>
    <property type="evidence" value="ECO:0007669"/>
    <property type="project" value="UniProtKB-KW"/>
</dbReference>
<keyword evidence="1" id="KW-0378">Hydrolase</keyword>
<protein>
    <submittedName>
        <fullName evidence="5">DNA-binding beta-propeller fold protein YncE</fullName>
    </submittedName>
</protein>
<evidence type="ECO:0000256" key="1">
    <source>
        <dbReference type="ARBA" id="ARBA00023295"/>
    </source>
</evidence>
<dbReference type="GO" id="GO:0016798">
    <property type="term" value="F:hydrolase activity, acting on glycosyl bonds"/>
    <property type="evidence" value="ECO:0007669"/>
    <property type="project" value="UniProtKB-KW"/>
</dbReference>
<dbReference type="SMART" id="SM00060">
    <property type="entry name" value="FN3"/>
    <property type="match status" value="2"/>
</dbReference>
<dbReference type="PROSITE" id="PS50853">
    <property type="entry name" value="FN3"/>
    <property type="match status" value="1"/>
</dbReference>
<evidence type="ECO:0000259" key="4">
    <source>
        <dbReference type="PROSITE" id="PS50853"/>
    </source>
</evidence>
<dbReference type="RefSeq" id="WP_425438080.1">
    <property type="nucleotide sequence ID" value="NZ_PVNG01000001.1"/>
</dbReference>
<dbReference type="GO" id="GO:0000272">
    <property type="term" value="P:polysaccharide catabolic process"/>
    <property type="evidence" value="ECO:0007669"/>
    <property type="project" value="UniProtKB-KW"/>
</dbReference>
<dbReference type="CDD" id="cd00063">
    <property type="entry name" value="FN3"/>
    <property type="match status" value="1"/>
</dbReference>
<comment type="caution">
    <text evidence="5">The sequence shown here is derived from an EMBL/GenBank/DDBJ whole genome shotgun (WGS) entry which is preliminary data.</text>
</comment>
<gene>
    <name evidence="5" type="ORF">B0I32_101467</name>
</gene>
<organism evidence="5 6">
    <name type="scientific">Nonomuraea fuscirosea</name>
    <dbReference type="NCBI Taxonomy" id="1291556"/>
    <lineage>
        <taxon>Bacteria</taxon>
        <taxon>Bacillati</taxon>
        <taxon>Actinomycetota</taxon>
        <taxon>Actinomycetes</taxon>
        <taxon>Streptosporangiales</taxon>
        <taxon>Streptosporangiaceae</taxon>
        <taxon>Nonomuraea</taxon>
    </lineage>
</organism>
<feature type="domain" description="Fibronectin type-III" evidence="4">
    <location>
        <begin position="441"/>
        <end position="535"/>
    </location>
</feature>
<accession>A0A2T0NBJ8</accession>
<dbReference type="InterPro" id="IPR015943">
    <property type="entry name" value="WD40/YVTN_repeat-like_dom_sf"/>
</dbReference>
<dbReference type="Proteomes" id="UP000238312">
    <property type="component" value="Unassembled WGS sequence"/>
</dbReference>
<dbReference type="Gene3D" id="2.60.40.10">
    <property type="entry name" value="Immunoglobulins"/>
    <property type="match status" value="2"/>
</dbReference>
<sequence>MLRGDRATALIAAAVAAILVAVAAWLGVGVSSANPKLADVGAWLWTKARGKIVHVNGLSGEVDGYLNDKAGRQLRVVQDGGDVLLVDDTTGYVSRVEPSQLSVAETRDFGAAGLQLAVSGGTGYAVDPASGKIQQINPATLDTVGAALTLPAPLGAARIDGGGRLWVPVTARGEVVPVAEGTAAAPVKVGEPGEELSVTIAGGLPVVVNSRAATATVIGSDGGVGQITLPKGVSQAARGGALAPAATEGSLVPILTPGDSGLLVVIDTASNAVLSTKLGTGDPAALGTPQVLGSKVYVPDQAAGSLIVWDSADGGRPTTLRVAQDPGPVDVFVKDGLLWANDENGDKAIVIDPEGRKHDVDKDDSDVPGPTNTPKPKQTPRSDPTRTDTPPQPDHVETTTRAPVPPTREPTREPTTGQPTRTPTRTPSSTPTPTSTPTQSAPAPPGGVTARSGPGKVTVTFSPSAGGKVERYTLKSSGDGRSVPQSVDADGPFRFEFTGGSCSGEYTFTVVAHWQGGEVESEPSAGAKPCVAPGSPTGFAAKARNRGAELTWNAPEGADDATTYELTGAATNDAIKGTTFTVEGLKNNQKHSFKLKARNAAGESPDVATAEVDLAYPKQQYKNASNDDTNTIIRTGPSAGDKAGTIPQGQYITLTVICQVKGASYTDSSTGKTSDIWNRIESQYGNGYLNDTLVATPDGGFPEGPLFECTD</sequence>
<dbReference type="EMBL" id="PVNG01000001">
    <property type="protein sequence ID" value="PRX70379.1"/>
    <property type="molecule type" value="Genomic_DNA"/>
</dbReference>
<feature type="region of interest" description="Disordered" evidence="3">
    <location>
        <begin position="348"/>
        <end position="464"/>
    </location>
</feature>
<dbReference type="AlphaFoldDB" id="A0A2T0NBJ8"/>
<feature type="compositionally biased region" description="Low complexity" evidence="3">
    <location>
        <begin position="413"/>
        <end position="441"/>
    </location>
</feature>
<keyword evidence="6" id="KW-1185">Reference proteome</keyword>
<dbReference type="InterPro" id="IPR036116">
    <property type="entry name" value="FN3_sf"/>
</dbReference>
<keyword evidence="5" id="KW-0238">DNA-binding</keyword>
<evidence type="ECO:0000313" key="5">
    <source>
        <dbReference type="EMBL" id="PRX70379.1"/>
    </source>
</evidence>
<evidence type="ECO:0000256" key="2">
    <source>
        <dbReference type="ARBA" id="ARBA00023326"/>
    </source>
</evidence>
<proteinExistence type="predicted"/>
<evidence type="ECO:0000313" key="6">
    <source>
        <dbReference type="Proteomes" id="UP000238312"/>
    </source>
</evidence>
<dbReference type="InterPro" id="IPR013783">
    <property type="entry name" value="Ig-like_fold"/>
</dbReference>